<reference evidence="3" key="2">
    <citation type="submission" date="2016-05" db="EMBL/GenBank/DDBJ databases">
        <title>Comparative analysis highlights variable genome content of wheat rusts and divergence of the mating loci.</title>
        <authorList>
            <person name="Cuomo C.A."/>
            <person name="Bakkeren G."/>
            <person name="Szabo L."/>
            <person name="Khalil H."/>
            <person name="Joly D."/>
            <person name="Goldberg J."/>
            <person name="Young S."/>
            <person name="Zeng Q."/>
            <person name="Fellers J."/>
        </authorList>
    </citation>
    <scope>NUCLEOTIDE SEQUENCE [LARGE SCALE GENOMIC DNA]</scope>
    <source>
        <strain evidence="3">1-1 BBBD Race 1</strain>
    </source>
</reference>
<feature type="domain" description="Prephenate dehydratase" evidence="2">
    <location>
        <begin position="1"/>
        <end position="111"/>
    </location>
</feature>
<reference evidence="3" key="1">
    <citation type="submission" date="2009-11" db="EMBL/GenBank/DDBJ databases">
        <authorList>
            <consortium name="The Broad Institute Genome Sequencing Platform"/>
            <person name="Ward D."/>
            <person name="Feldgarden M."/>
            <person name="Earl A."/>
            <person name="Young S.K."/>
            <person name="Zeng Q."/>
            <person name="Koehrsen M."/>
            <person name="Alvarado L."/>
            <person name="Berlin A."/>
            <person name="Bochicchio J."/>
            <person name="Borenstein D."/>
            <person name="Chapman S.B."/>
            <person name="Chen Z."/>
            <person name="Engels R."/>
            <person name="Freedman E."/>
            <person name="Gellesch M."/>
            <person name="Goldberg J."/>
            <person name="Griggs A."/>
            <person name="Gujja S."/>
            <person name="Heilman E."/>
            <person name="Heiman D."/>
            <person name="Hepburn T."/>
            <person name="Howarth C."/>
            <person name="Jen D."/>
            <person name="Larson L."/>
            <person name="Lewis B."/>
            <person name="Mehta T."/>
            <person name="Park D."/>
            <person name="Pearson M."/>
            <person name="Roberts A."/>
            <person name="Saif S."/>
            <person name="Shea T."/>
            <person name="Shenoy N."/>
            <person name="Sisk P."/>
            <person name="Stolte C."/>
            <person name="Sykes S."/>
            <person name="Thomson T."/>
            <person name="Walk T."/>
            <person name="White J."/>
            <person name="Yandava C."/>
            <person name="Izard J."/>
            <person name="Baranova O.V."/>
            <person name="Blanton J.M."/>
            <person name="Tanner A.C."/>
            <person name="Dewhirst F.E."/>
            <person name="Haas B."/>
            <person name="Nusbaum C."/>
            <person name="Birren B."/>
        </authorList>
    </citation>
    <scope>NUCLEOTIDE SEQUENCE [LARGE SCALE GENOMIC DNA]</scope>
    <source>
        <strain evidence="3">1-1 BBBD Race 1</strain>
    </source>
</reference>
<feature type="region of interest" description="Disordered" evidence="1">
    <location>
        <begin position="279"/>
        <end position="301"/>
    </location>
</feature>
<evidence type="ECO:0000313" key="3">
    <source>
        <dbReference type="EMBL" id="OAV98175.1"/>
    </source>
</evidence>
<dbReference type="InterPro" id="IPR001086">
    <property type="entry name" value="Preph_deHydtase"/>
</dbReference>
<dbReference type="Proteomes" id="UP000005240">
    <property type="component" value="Unassembled WGS sequence"/>
</dbReference>
<dbReference type="PROSITE" id="PS51171">
    <property type="entry name" value="PREPHENATE_DEHYDR_3"/>
    <property type="match status" value="1"/>
</dbReference>
<organism evidence="3">
    <name type="scientific">Puccinia triticina (isolate 1-1 / race 1 (BBBD))</name>
    <name type="common">Brown leaf rust fungus</name>
    <dbReference type="NCBI Taxonomy" id="630390"/>
    <lineage>
        <taxon>Eukaryota</taxon>
        <taxon>Fungi</taxon>
        <taxon>Dikarya</taxon>
        <taxon>Basidiomycota</taxon>
        <taxon>Pucciniomycotina</taxon>
        <taxon>Pucciniomycetes</taxon>
        <taxon>Pucciniales</taxon>
        <taxon>Pucciniaceae</taxon>
        <taxon>Puccinia</taxon>
    </lineage>
</organism>
<dbReference type="EnsemblFungi" id="PTTG_00253-t43_1">
    <property type="protein sequence ID" value="PTTG_00253-t43_1-p1"/>
    <property type="gene ID" value="PTTG_00253"/>
</dbReference>
<evidence type="ECO:0000313" key="4">
    <source>
        <dbReference type="EnsemblFungi" id="PTTG_00253-t43_1-p1"/>
    </source>
</evidence>
<accession>A0A0C4EHN7</accession>
<reference evidence="4 5" key="3">
    <citation type="journal article" date="2017" name="G3 (Bethesda)">
        <title>Comparative analysis highlights variable genome content of wheat rusts and divergence of the mating loci.</title>
        <authorList>
            <person name="Cuomo C.A."/>
            <person name="Bakkeren G."/>
            <person name="Khalil H.B."/>
            <person name="Panwar V."/>
            <person name="Joly D."/>
            <person name="Linning R."/>
            <person name="Sakthikumar S."/>
            <person name="Song X."/>
            <person name="Adiconis X."/>
            <person name="Fan L."/>
            <person name="Goldberg J.M."/>
            <person name="Levin J.Z."/>
            <person name="Young S."/>
            <person name="Zeng Q."/>
            <person name="Anikster Y."/>
            <person name="Bruce M."/>
            <person name="Wang M."/>
            <person name="Yin C."/>
            <person name="McCallum B."/>
            <person name="Szabo L.J."/>
            <person name="Hulbert S."/>
            <person name="Chen X."/>
            <person name="Fellers J.P."/>
        </authorList>
    </citation>
    <scope>NUCLEOTIDE SEQUENCE</scope>
    <source>
        <strain evidence="5">Isolate 1-1 / race 1 (BBBD)</strain>
        <strain evidence="4">isolate 1-1 / race 1 (BBBD)</strain>
    </source>
</reference>
<reference evidence="4" key="4">
    <citation type="submission" date="2025-05" db="UniProtKB">
        <authorList>
            <consortium name="EnsemblFungi"/>
        </authorList>
    </citation>
    <scope>IDENTIFICATION</scope>
    <source>
        <strain evidence="4">isolate 1-1 / race 1 (BBBD)</strain>
    </source>
</reference>
<name>A0A0C4EHN7_PUCT1</name>
<dbReference type="GO" id="GO:0009094">
    <property type="term" value="P:L-phenylalanine biosynthetic process"/>
    <property type="evidence" value="ECO:0007669"/>
    <property type="project" value="InterPro"/>
</dbReference>
<proteinExistence type="predicted"/>
<sequence length="345" mass="39344">MSKICSVSLRGIYQARAPTSHLSRNLKPPSHTVSESQCRRYLSQRRPKPSTFKNKPSKGAAIDPVLDDDSQNLTKLSFDAPANLRKQALEMYAQCKLSERDPTTRFAIVRQMRNLDLPPHRELWQGINATDELALYRWVDEAFGQLIYQKGLWRPSDDWGPEDDKAEAIQRVENLSLLRTVYEEQIVNPLKEHFGGSEVTIALSELSDDQKLYKEPAIIWQSVDRKSGDTSLEWMSEYTADVVWPGLVRCQPSYQVARRYWENEARLFSQSVGGVARGMGENGEMLPFETDDQRSQSDSSLDQNTLEYTSPILTSAQANKRAAEAVLIKKFLEERNLSSKITVQR</sequence>
<evidence type="ECO:0000256" key="1">
    <source>
        <dbReference type="SAM" id="MobiDB-lite"/>
    </source>
</evidence>
<protein>
    <submittedName>
        <fullName evidence="4">Prephenate dehydratase domain-containing protein</fullName>
    </submittedName>
</protein>
<dbReference type="AlphaFoldDB" id="A0A0C4EHN7"/>
<evidence type="ECO:0000259" key="2">
    <source>
        <dbReference type="PROSITE" id="PS51171"/>
    </source>
</evidence>
<dbReference type="VEuPathDB" id="FungiDB:PTTG_00253"/>
<gene>
    <name evidence="3" type="ORF">PTTG_00253</name>
</gene>
<keyword evidence="5" id="KW-1185">Reference proteome</keyword>
<dbReference type="OrthoDB" id="2505255at2759"/>
<dbReference type="GO" id="GO:0004664">
    <property type="term" value="F:prephenate dehydratase activity"/>
    <property type="evidence" value="ECO:0007669"/>
    <property type="project" value="InterPro"/>
</dbReference>
<dbReference type="OMA" id="HRELWQG"/>
<evidence type="ECO:0000313" key="5">
    <source>
        <dbReference type="Proteomes" id="UP000005240"/>
    </source>
</evidence>
<feature type="region of interest" description="Disordered" evidence="1">
    <location>
        <begin position="20"/>
        <end position="65"/>
    </location>
</feature>
<dbReference type="EMBL" id="ADAS02000008">
    <property type="protein sequence ID" value="OAV98175.1"/>
    <property type="molecule type" value="Genomic_DNA"/>
</dbReference>